<comment type="caution">
    <text evidence="10">The sequence shown here is derived from an EMBL/GenBank/DDBJ whole genome shotgun (WGS) entry which is preliminary data.</text>
</comment>
<dbReference type="Proteomes" id="UP001145094">
    <property type="component" value="Unassembled WGS sequence"/>
</dbReference>
<dbReference type="InterPro" id="IPR027417">
    <property type="entry name" value="P-loop_NTPase"/>
</dbReference>
<keyword evidence="3" id="KW-0813">Transport</keyword>
<evidence type="ECO:0000256" key="5">
    <source>
        <dbReference type="ARBA" id="ARBA00022741"/>
    </source>
</evidence>
<dbReference type="Pfam" id="PF08352">
    <property type="entry name" value="oligo_HPY"/>
    <property type="match status" value="1"/>
</dbReference>
<evidence type="ECO:0000256" key="2">
    <source>
        <dbReference type="ARBA" id="ARBA00005417"/>
    </source>
</evidence>
<evidence type="ECO:0000256" key="4">
    <source>
        <dbReference type="ARBA" id="ARBA00022475"/>
    </source>
</evidence>
<dbReference type="CDD" id="cd03257">
    <property type="entry name" value="ABC_NikE_OppD_transporters"/>
    <property type="match status" value="1"/>
</dbReference>
<reference evidence="9" key="2">
    <citation type="submission" date="2022-11" db="EMBL/GenBank/DDBJ databases">
        <title>Draft genome sequence of Sellimonas catena strain 12EGH17.</title>
        <authorList>
            <person name="Hisatomi A."/>
            <person name="Ohkuma M."/>
            <person name="Sakamoto M."/>
        </authorList>
    </citation>
    <scope>NUCLEOTIDE SEQUENCE</scope>
    <source>
        <strain evidence="9">12EGH17</strain>
    </source>
</reference>
<evidence type="ECO:0000256" key="6">
    <source>
        <dbReference type="ARBA" id="ARBA00022840"/>
    </source>
</evidence>
<dbReference type="GO" id="GO:0005524">
    <property type="term" value="F:ATP binding"/>
    <property type="evidence" value="ECO:0007669"/>
    <property type="project" value="UniProtKB-KW"/>
</dbReference>
<keyword evidence="12" id="KW-1185">Reference proteome</keyword>
<evidence type="ECO:0000259" key="8">
    <source>
        <dbReference type="PROSITE" id="PS50893"/>
    </source>
</evidence>
<dbReference type="PROSITE" id="PS50893">
    <property type="entry name" value="ABC_TRANSPORTER_2"/>
    <property type="match status" value="1"/>
</dbReference>
<name>A0A9W6CAE0_9FIRM</name>
<sequence length="351" mass="39058">MAEKEKLLELKNVVYSFHTYGGEVKAVRDVSFEVRKGEILGIVGESGCGKSVTAQCIMRLNPEPPGFFEGGEILFNGKDVLKMDKKELRQLRGGDIGFVFQDPMTSLNPTMRVGAQIEEVFIGRAGVSKKEVKEKALEIMKLVGISDVEKRYRQYPHELSGGMKQRVMIAIALVSRPSLVICDEPTTSLDVTIEAQILDLLLELREKLGTSIIMITHDLGVIARMCDRVVVMYGGKVVEQGTAQEIFYNTAHPYTKGLMDSIAKLDTKKGQRLKPIEGTPPDLFFPPKGCPFAARCEYAMDVCKDNPPYTYQLSDEHITNCWLQHEYAPDTDFKKEGAVAVEKGEVAEDGK</sequence>
<evidence type="ECO:0000313" key="10">
    <source>
        <dbReference type="EMBL" id="GLG89746.1"/>
    </source>
</evidence>
<organism evidence="10 11">
    <name type="scientific">Sellimonas catena</name>
    <dbReference type="NCBI Taxonomy" id="2994035"/>
    <lineage>
        <taxon>Bacteria</taxon>
        <taxon>Bacillati</taxon>
        <taxon>Bacillota</taxon>
        <taxon>Clostridia</taxon>
        <taxon>Lachnospirales</taxon>
        <taxon>Lachnospiraceae</taxon>
        <taxon>Sellimonas</taxon>
    </lineage>
</organism>
<dbReference type="InterPro" id="IPR013563">
    <property type="entry name" value="Oligopep_ABC_C"/>
</dbReference>
<dbReference type="AlphaFoldDB" id="A0A9W6CAE0"/>
<dbReference type="InterPro" id="IPR003593">
    <property type="entry name" value="AAA+_ATPase"/>
</dbReference>
<dbReference type="NCBIfam" id="TIGR01727">
    <property type="entry name" value="oligo_HPY"/>
    <property type="match status" value="1"/>
</dbReference>
<dbReference type="Gene3D" id="3.40.50.300">
    <property type="entry name" value="P-loop containing nucleotide triphosphate hydrolases"/>
    <property type="match status" value="1"/>
</dbReference>
<dbReference type="PROSITE" id="PS00211">
    <property type="entry name" value="ABC_TRANSPORTER_1"/>
    <property type="match status" value="1"/>
</dbReference>
<dbReference type="Proteomes" id="UP001145145">
    <property type="component" value="Unassembled WGS sequence"/>
</dbReference>
<dbReference type="GO" id="GO:0005886">
    <property type="term" value="C:plasma membrane"/>
    <property type="evidence" value="ECO:0007669"/>
    <property type="project" value="UniProtKB-SubCell"/>
</dbReference>
<keyword evidence="4" id="KW-1003">Cell membrane</keyword>
<evidence type="ECO:0000256" key="1">
    <source>
        <dbReference type="ARBA" id="ARBA00004202"/>
    </source>
</evidence>
<dbReference type="Pfam" id="PF00005">
    <property type="entry name" value="ABC_tran"/>
    <property type="match status" value="1"/>
</dbReference>
<comment type="subcellular location">
    <subcellularLocation>
        <location evidence="1">Cell membrane</location>
        <topology evidence="1">Peripheral membrane protein</topology>
    </subcellularLocation>
</comment>
<dbReference type="EMBL" id="BSBO01000020">
    <property type="protein sequence ID" value="GLG04841.1"/>
    <property type="molecule type" value="Genomic_DNA"/>
</dbReference>
<keyword evidence="7" id="KW-0472">Membrane</keyword>
<reference evidence="10 12" key="5">
    <citation type="journal article" date="2023" name="Int. J. Syst. Evol. Microbiol.">
        <title>Sellimonas catena sp. nov., isolated from human faeces.</title>
        <authorList>
            <person name="Hisatomi A."/>
            <person name="Ohkuma M."/>
            <person name="Sakamoto M."/>
        </authorList>
    </citation>
    <scope>NUCLEOTIDE SEQUENCE</scope>
    <source>
        <strain evidence="9 12">12EGH17</strain>
        <strain evidence="10">18CBH55</strain>
    </source>
</reference>
<dbReference type="GO" id="GO:0015833">
    <property type="term" value="P:peptide transport"/>
    <property type="evidence" value="ECO:0007669"/>
    <property type="project" value="InterPro"/>
</dbReference>
<reference evidence="9" key="1">
    <citation type="submission" date="2022-11" db="EMBL/GenBank/DDBJ databases">
        <title>Draft genome sequence of Sellimonas catena strain 12EGH17.</title>
        <authorList>
            <person name="Atsushi H."/>
            <person name="Moriya O."/>
            <person name="Mitsuo S."/>
        </authorList>
    </citation>
    <scope>NUCLEOTIDE SEQUENCE</scope>
    <source>
        <strain evidence="9">12EGH17</strain>
    </source>
</reference>
<feature type="domain" description="ABC transporter" evidence="8">
    <location>
        <begin position="8"/>
        <end position="259"/>
    </location>
</feature>
<dbReference type="PANTHER" id="PTHR43297:SF2">
    <property type="entry name" value="DIPEPTIDE TRANSPORT ATP-BINDING PROTEIN DPPD"/>
    <property type="match status" value="1"/>
</dbReference>
<gene>
    <name evidence="10" type="primary">oppD_1</name>
    <name evidence="9" type="ORF">Selli1_20150</name>
    <name evidence="10" type="ORF">Selli2_11730</name>
</gene>
<evidence type="ECO:0000256" key="3">
    <source>
        <dbReference type="ARBA" id="ARBA00022448"/>
    </source>
</evidence>
<evidence type="ECO:0000256" key="7">
    <source>
        <dbReference type="ARBA" id="ARBA00023136"/>
    </source>
</evidence>
<proteinExistence type="inferred from homology"/>
<dbReference type="EMBL" id="BSCH01000006">
    <property type="protein sequence ID" value="GLG89746.1"/>
    <property type="molecule type" value="Genomic_DNA"/>
</dbReference>
<reference evidence="10" key="4">
    <citation type="submission" date="2022-11" db="EMBL/GenBank/DDBJ databases">
        <title>Draft genome sequence of Sellimonas catena strain 18CBH55.</title>
        <authorList>
            <person name="Hisatomi A."/>
            <person name="Ohkuma M."/>
            <person name="Sakamoto M."/>
        </authorList>
    </citation>
    <scope>NUCLEOTIDE SEQUENCE</scope>
    <source>
        <strain evidence="10">18CBH55</strain>
    </source>
</reference>
<dbReference type="InterPro" id="IPR050388">
    <property type="entry name" value="ABC_Ni/Peptide_Import"/>
</dbReference>
<dbReference type="FunFam" id="3.40.50.300:FF:000016">
    <property type="entry name" value="Oligopeptide ABC transporter ATP-binding component"/>
    <property type="match status" value="1"/>
</dbReference>
<dbReference type="SUPFAM" id="SSF52540">
    <property type="entry name" value="P-loop containing nucleoside triphosphate hydrolases"/>
    <property type="match status" value="1"/>
</dbReference>
<dbReference type="GO" id="GO:0016887">
    <property type="term" value="F:ATP hydrolysis activity"/>
    <property type="evidence" value="ECO:0007669"/>
    <property type="project" value="InterPro"/>
</dbReference>
<dbReference type="PANTHER" id="PTHR43297">
    <property type="entry name" value="OLIGOPEPTIDE TRANSPORT ATP-BINDING PROTEIN APPD"/>
    <property type="match status" value="1"/>
</dbReference>
<dbReference type="SMART" id="SM00382">
    <property type="entry name" value="AAA"/>
    <property type="match status" value="1"/>
</dbReference>
<evidence type="ECO:0000313" key="9">
    <source>
        <dbReference type="EMBL" id="GLG04841.1"/>
    </source>
</evidence>
<dbReference type="InterPro" id="IPR017871">
    <property type="entry name" value="ABC_transporter-like_CS"/>
</dbReference>
<dbReference type="RefSeq" id="WP_118636574.1">
    <property type="nucleotide sequence ID" value="NZ_BSBO01000020.1"/>
</dbReference>
<keyword evidence="5" id="KW-0547">Nucleotide-binding</keyword>
<protein>
    <submittedName>
        <fullName evidence="10">Oligopeptide/dipeptide ABC transporter ATP-binding protein</fullName>
    </submittedName>
</protein>
<dbReference type="InterPro" id="IPR003439">
    <property type="entry name" value="ABC_transporter-like_ATP-bd"/>
</dbReference>
<evidence type="ECO:0000313" key="12">
    <source>
        <dbReference type="Proteomes" id="UP001145145"/>
    </source>
</evidence>
<reference evidence="10" key="3">
    <citation type="submission" date="2022-11" db="EMBL/GenBank/DDBJ databases">
        <title>Draft genome sequence of Sellimonas catena strain 18CBH55.</title>
        <authorList>
            <person name="Atsushi H."/>
            <person name="Moriya O."/>
            <person name="Mitsuo S."/>
        </authorList>
    </citation>
    <scope>NUCLEOTIDE SEQUENCE</scope>
    <source>
        <strain evidence="10">18CBH55</strain>
    </source>
</reference>
<evidence type="ECO:0000313" key="11">
    <source>
        <dbReference type="Proteomes" id="UP001145094"/>
    </source>
</evidence>
<comment type="similarity">
    <text evidence="2">Belongs to the ABC transporter superfamily.</text>
</comment>
<accession>A0A9W6CAE0</accession>
<keyword evidence="6 10" id="KW-0067">ATP-binding</keyword>